<sequence>MADSGIIGNADINKEFSELPILNVTLSEAITLRCVGAQKTMSATHMISLINNIGYIKLDFDFSNDEEREQSSKNLVKKGVKFYAKITSGGLNSELDGLLSIWKCGILDHSSMETAKLVLNRFRHVANHNSQIYEELIEKFGS</sequence>
<organism evidence="1 2">
    <name type="scientific">Coemansia reversa (strain ATCC 12441 / NRRL 1564)</name>
    <dbReference type="NCBI Taxonomy" id="763665"/>
    <lineage>
        <taxon>Eukaryota</taxon>
        <taxon>Fungi</taxon>
        <taxon>Fungi incertae sedis</taxon>
        <taxon>Zoopagomycota</taxon>
        <taxon>Kickxellomycotina</taxon>
        <taxon>Kickxellomycetes</taxon>
        <taxon>Kickxellales</taxon>
        <taxon>Kickxellaceae</taxon>
        <taxon>Coemansia</taxon>
    </lineage>
</organism>
<accession>A0A2G5B725</accession>
<dbReference type="Proteomes" id="UP000242474">
    <property type="component" value="Unassembled WGS sequence"/>
</dbReference>
<reference evidence="1 2" key="1">
    <citation type="journal article" date="2015" name="Genome Biol. Evol.">
        <title>Phylogenomic analyses indicate that early fungi evolved digesting cell walls of algal ancestors of land plants.</title>
        <authorList>
            <person name="Chang Y."/>
            <person name="Wang S."/>
            <person name="Sekimoto S."/>
            <person name="Aerts A.L."/>
            <person name="Choi C."/>
            <person name="Clum A."/>
            <person name="LaButti K.M."/>
            <person name="Lindquist E.A."/>
            <person name="Yee Ngan C."/>
            <person name="Ohm R.A."/>
            <person name="Salamov A.A."/>
            <person name="Grigoriev I.V."/>
            <person name="Spatafora J.W."/>
            <person name="Berbee M.L."/>
        </authorList>
    </citation>
    <scope>NUCLEOTIDE SEQUENCE [LARGE SCALE GENOMIC DNA]</scope>
    <source>
        <strain evidence="1 2">NRRL 1564</strain>
    </source>
</reference>
<evidence type="ECO:0000313" key="1">
    <source>
        <dbReference type="EMBL" id="PIA14809.1"/>
    </source>
</evidence>
<protein>
    <submittedName>
        <fullName evidence="1">Uncharacterized protein</fullName>
    </submittedName>
</protein>
<name>A0A2G5B725_COERN</name>
<dbReference type="EMBL" id="KZ303512">
    <property type="protein sequence ID" value="PIA14809.1"/>
    <property type="molecule type" value="Genomic_DNA"/>
</dbReference>
<dbReference type="AlphaFoldDB" id="A0A2G5B725"/>
<keyword evidence="2" id="KW-1185">Reference proteome</keyword>
<gene>
    <name evidence="1" type="ORF">COEREDRAFT_88340</name>
</gene>
<proteinExistence type="predicted"/>
<evidence type="ECO:0000313" key="2">
    <source>
        <dbReference type="Proteomes" id="UP000242474"/>
    </source>
</evidence>